<keyword evidence="2" id="KW-0677">Repeat</keyword>
<evidence type="ECO:0000313" key="4">
    <source>
        <dbReference type="EMBL" id="KAK1656854.1"/>
    </source>
</evidence>
<accession>A0AAJ0EPQ8</accession>
<evidence type="ECO:0000256" key="2">
    <source>
        <dbReference type="ARBA" id="ARBA00022737"/>
    </source>
</evidence>
<dbReference type="PANTHER" id="PTHR19848:SF8">
    <property type="entry name" value="F-BOX AND WD REPEAT DOMAIN CONTAINING 7"/>
    <property type="match status" value="1"/>
</dbReference>
<reference evidence="4" key="1">
    <citation type="submission" date="2021-06" db="EMBL/GenBank/DDBJ databases">
        <title>Comparative genomics, transcriptomics and evolutionary studies reveal genomic signatures of adaptation to plant cell wall in hemibiotrophic fungi.</title>
        <authorList>
            <consortium name="DOE Joint Genome Institute"/>
            <person name="Baroncelli R."/>
            <person name="Diaz J.F."/>
            <person name="Benocci T."/>
            <person name="Peng M."/>
            <person name="Battaglia E."/>
            <person name="Haridas S."/>
            <person name="Andreopoulos W."/>
            <person name="Labutti K."/>
            <person name="Pangilinan J."/>
            <person name="Floch G.L."/>
            <person name="Makela M.R."/>
            <person name="Henrissat B."/>
            <person name="Grigoriev I.V."/>
            <person name="Crouch J.A."/>
            <person name="De Vries R.P."/>
            <person name="Sukno S.A."/>
            <person name="Thon M.R."/>
        </authorList>
    </citation>
    <scope>NUCLEOTIDE SEQUENCE</scope>
    <source>
        <strain evidence="4">CBS 193.32</strain>
    </source>
</reference>
<comment type="caution">
    <text evidence="4">The sequence shown here is derived from an EMBL/GenBank/DDBJ whole genome shotgun (WGS) entry which is preliminary data.</text>
</comment>
<dbReference type="AlphaFoldDB" id="A0AAJ0EPQ8"/>
<keyword evidence="5" id="KW-1185">Reference proteome</keyword>
<name>A0AAJ0EPQ8_9PEZI</name>
<dbReference type="InterPro" id="IPR001680">
    <property type="entry name" value="WD40_rpt"/>
</dbReference>
<proteinExistence type="predicted"/>
<dbReference type="GeneID" id="85461120"/>
<dbReference type="EMBL" id="JAHMHR010000116">
    <property type="protein sequence ID" value="KAK1656854.1"/>
    <property type="molecule type" value="Genomic_DNA"/>
</dbReference>
<dbReference type="InterPro" id="IPR015943">
    <property type="entry name" value="WD40/YVTN_repeat-like_dom_sf"/>
</dbReference>
<dbReference type="PANTHER" id="PTHR19848">
    <property type="entry name" value="WD40 REPEAT PROTEIN"/>
    <property type="match status" value="1"/>
</dbReference>
<feature type="domain" description="Anaphase-promoting complex subunit 4-like WD40" evidence="3">
    <location>
        <begin position="241"/>
        <end position="293"/>
    </location>
</feature>
<protein>
    <submittedName>
        <fullName evidence="4">WD40-repeat-containing domain protein</fullName>
    </submittedName>
</protein>
<gene>
    <name evidence="4" type="ORF">BDP55DRAFT_687741</name>
</gene>
<dbReference type="SMART" id="SM00320">
    <property type="entry name" value="WD40"/>
    <property type="match status" value="4"/>
</dbReference>
<dbReference type="SUPFAM" id="SSF50978">
    <property type="entry name" value="WD40 repeat-like"/>
    <property type="match status" value="1"/>
</dbReference>
<dbReference type="Proteomes" id="UP001224890">
    <property type="component" value="Unassembled WGS sequence"/>
</dbReference>
<keyword evidence="1" id="KW-0853">WD repeat</keyword>
<evidence type="ECO:0000259" key="3">
    <source>
        <dbReference type="Pfam" id="PF12894"/>
    </source>
</evidence>
<evidence type="ECO:0000313" key="5">
    <source>
        <dbReference type="Proteomes" id="UP001224890"/>
    </source>
</evidence>
<dbReference type="InterPro" id="IPR036322">
    <property type="entry name" value="WD40_repeat_dom_sf"/>
</dbReference>
<dbReference type="RefSeq" id="XP_060421618.1">
    <property type="nucleotide sequence ID" value="XM_060576594.1"/>
</dbReference>
<dbReference type="InterPro" id="IPR024977">
    <property type="entry name" value="Apc4-like_WD40_dom"/>
</dbReference>
<dbReference type="Pfam" id="PF12894">
    <property type="entry name" value="ANAPC4_WD40"/>
    <property type="match status" value="1"/>
</dbReference>
<evidence type="ECO:0000256" key="1">
    <source>
        <dbReference type="ARBA" id="ARBA00022574"/>
    </source>
</evidence>
<organism evidence="4 5">
    <name type="scientific">Colletotrichum godetiae</name>
    <dbReference type="NCBI Taxonomy" id="1209918"/>
    <lineage>
        <taxon>Eukaryota</taxon>
        <taxon>Fungi</taxon>
        <taxon>Dikarya</taxon>
        <taxon>Ascomycota</taxon>
        <taxon>Pezizomycotina</taxon>
        <taxon>Sordariomycetes</taxon>
        <taxon>Hypocreomycetidae</taxon>
        <taxon>Glomerellales</taxon>
        <taxon>Glomerellaceae</taxon>
        <taxon>Colletotrichum</taxon>
        <taxon>Colletotrichum acutatum species complex</taxon>
    </lineage>
</organism>
<dbReference type="Gene3D" id="2.130.10.10">
    <property type="entry name" value="YVTN repeat-like/Quinoprotein amine dehydrogenase"/>
    <property type="match status" value="2"/>
</dbReference>
<sequence>MLAVEPDAITSFLAPLRSIIDARREKHQSLKLFHTSFRDFLLSAGAGVFRINRVACHRRLGFASLELLHSREPLRGNCCDLSPGTELREIPTQLINDRLPSQVQYACLHWVGHLTQAQYALRADDHVHQFLEVHFLHWIEALAILGSATKSIQFTNALLSLKMDDDSGLLRDLIQDIKSFLTSQILSFEAFPRQVYFFALLFAPSGSVVRKTFKKWIPKFITTQPAVGSNWTSRLHSFRIADKTSTYLYSLCFSPNEKLLALGLSDGAIVIRTILTGTLLQVIRAHKDAVIALALFSDSRRVASSSMYSLMIHLAESGELIEETASMGQKLVSLDISRCSATVAIASWGLAVEHGLISLEGKAFRLLGTIDGKDSLRPSITVSQDSKLVAGSAGRYIKIWSIHGGTCLQALGDSHNVPLVLFLPSGIFLSRICDGTIRFWCCSQKASTLRPSRWTLFRIYTALSRPHQDW</sequence>